<dbReference type="Gene3D" id="3.40.50.410">
    <property type="entry name" value="von Willebrand factor, type A domain"/>
    <property type="match status" value="1"/>
</dbReference>
<proteinExistence type="predicted"/>
<feature type="domain" description="VWFA" evidence="1">
    <location>
        <begin position="317"/>
        <end position="509"/>
    </location>
</feature>
<dbReference type="InterPro" id="IPR002035">
    <property type="entry name" value="VWF_A"/>
</dbReference>
<evidence type="ECO:0000313" key="2">
    <source>
        <dbReference type="EMBL" id="WSE34416.1"/>
    </source>
</evidence>
<evidence type="ECO:0000313" key="3">
    <source>
        <dbReference type="Proteomes" id="UP001330812"/>
    </source>
</evidence>
<organism evidence="2 3">
    <name type="scientific">Amycolatopsis rhabdoformis</name>
    <dbReference type="NCBI Taxonomy" id="1448059"/>
    <lineage>
        <taxon>Bacteria</taxon>
        <taxon>Bacillati</taxon>
        <taxon>Actinomycetota</taxon>
        <taxon>Actinomycetes</taxon>
        <taxon>Pseudonocardiales</taxon>
        <taxon>Pseudonocardiaceae</taxon>
        <taxon>Amycolatopsis</taxon>
    </lineage>
</organism>
<keyword evidence="3" id="KW-1185">Reference proteome</keyword>
<dbReference type="Proteomes" id="UP001330812">
    <property type="component" value="Chromosome"/>
</dbReference>
<reference evidence="2 3" key="1">
    <citation type="journal article" date="2015" name="Int. J. Syst. Evol. Microbiol.">
        <title>Amycolatopsis rhabdoformis sp. nov., an actinomycete isolated from a tropical forest soil.</title>
        <authorList>
            <person name="Souza W.R."/>
            <person name="Silva R.E."/>
            <person name="Goodfellow M."/>
            <person name="Busarakam K."/>
            <person name="Figueiro F.S."/>
            <person name="Ferreira D."/>
            <person name="Rodrigues-Filho E."/>
            <person name="Moraes L.A.B."/>
            <person name="Zucchi T.D."/>
        </authorList>
    </citation>
    <scope>NUCLEOTIDE SEQUENCE [LARGE SCALE GENOMIC DNA]</scope>
    <source>
        <strain evidence="2 3">NCIMB 14900</strain>
    </source>
</reference>
<name>A0ABZ1IKW8_9PSEU</name>
<gene>
    <name evidence="2" type="ORF">VSH64_20380</name>
</gene>
<dbReference type="InterPro" id="IPR036465">
    <property type="entry name" value="vWFA_dom_sf"/>
</dbReference>
<sequence length="515" mass="52820">MPKQSRSRLLVPLALCVLLVLGGGVWVATALEARCGAAHVVVTASPDVAPVLSSAAQGLSTSCRTYEIRPRDTAQAVAGFGARGGDRGQVWVPDSTLALQWARRLGAADVPDSGPAVASSPVVLAVPEGTARGLGWPARTLTWTDVVDAPGAVLTTPDPRQDPVATVALAGLRDAVGSAPDPAGAFAAVLRRFTVSGGAAAAYPAAESAVVRHNAQTPAAPLVAVYSPGAPALDYPFARLTGANAEQSSAIDALEQAVLADGAALDRAGLRVPGHALAGHEGDQHVVAAGQRSAPLPSSADLQVLLSQWAGVNLDARVEVLLDVSGSMQARVPGTDLNRMQVTVAAARQALHLFRPSTQLGIWEFATGLDGPKDYREVLPLALVAQHLTEADLARLAAVRAIPDAGTGLYDTVLDLYGAARRDWRPGVLNVVIVMTDGRNEDANGISREAFLTGLTGLADPAHPLPVIAIGIGPTADEGELSAITAITGGGAYVTRDPTKIGEVFYAALAQVAGR</sequence>
<dbReference type="SMART" id="SM00327">
    <property type="entry name" value="VWA"/>
    <property type="match status" value="1"/>
</dbReference>
<dbReference type="Pfam" id="PF00092">
    <property type="entry name" value="VWA"/>
    <property type="match status" value="1"/>
</dbReference>
<accession>A0ABZ1IKW8</accession>
<dbReference type="PROSITE" id="PS50234">
    <property type="entry name" value="VWFA"/>
    <property type="match status" value="1"/>
</dbReference>
<dbReference type="SUPFAM" id="SSF53300">
    <property type="entry name" value="vWA-like"/>
    <property type="match status" value="1"/>
</dbReference>
<protein>
    <submittedName>
        <fullName evidence="2">VWA domain-containing protein</fullName>
    </submittedName>
</protein>
<dbReference type="EMBL" id="CP142149">
    <property type="protein sequence ID" value="WSE34416.1"/>
    <property type="molecule type" value="Genomic_DNA"/>
</dbReference>
<evidence type="ECO:0000259" key="1">
    <source>
        <dbReference type="PROSITE" id="PS50234"/>
    </source>
</evidence>
<dbReference type="RefSeq" id="WP_326837223.1">
    <property type="nucleotide sequence ID" value="NZ_CP142149.1"/>
</dbReference>